<evidence type="ECO:0000256" key="1">
    <source>
        <dbReference type="ARBA" id="ARBA00001633"/>
    </source>
</evidence>
<evidence type="ECO:0000256" key="6">
    <source>
        <dbReference type="ARBA" id="ARBA00023141"/>
    </source>
</evidence>
<dbReference type="HAMAP" id="MF_00134_B">
    <property type="entry name" value="IGPS_B"/>
    <property type="match status" value="1"/>
</dbReference>
<dbReference type="Proteomes" id="UP001595630">
    <property type="component" value="Unassembled WGS sequence"/>
</dbReference>
<dbReference type="InterPro" id="IPR001468">
    <property type="entry name" value="Indole-3-GlycerolPSynthase_CS"/>
</dbReference>
<keyword evidence="11" id="KW-1185">Reference proteome</keyword>
<keyword evidence="4 8" id="KW-0210">Decarboxylase</keyword>
<dbReference type="Gene3D" id="3.20.20.70">
    <property type="entry name" value="Aldolase class I"/>
    <property type="match status" value="1"/>
</dbReference>
<dbReference type="CDD" id="cd00331">
    <property type="entry name" value="IGPS"/>
    <property type="match status" value="1"/>
</dbReference>
<reference evidence="11" key="1">
    <citation type="journal article" date="2019" name="Int. J. Syst. Evol. Microbiol.">
        <title>The Global Catalogue of Microorganisms (GCM) 10K type strain sequencing project: providing services to taxonomists for standard genome sequencing and annotation.</title>
        <authorList>
            <consortium name="The Broad Institute Genomics Platform"/>
            <consortium name="The Broad Institute Genome Sequencing Center for Infectious Disease"/>
            <person name="Wu L."/>
            <person name="Ma J."/>
        </authorList>
    </citation>
    <scope>NUCLEOTIDE SEQUENCE [LARGE SCALE GENOMIC DNA]</scope>
    <source>
        <strain evidence="11">KCTC 42447</strain>
    </source>
</reference>
<dbReference type="RefSeq" id="WP_386367125.1">
    <property type="nucleotide sequence ID" value="NZ_JBHRXZ010000027.1"/>
</dbReference>
<sequence length="279" mass="30564">MSVPTVLEKILARKLEEVAERSARSPLSEVERAAAAADPVRGFAEAVRRRVQRKQSAIIAEVKKASPSKGVLREHFVPAEIAVSYEKGGAACLSVLTDVDYFQGADRYLQEARAACSLPVLRKDFMVDPYQIVEARALGADCILLIASALDDGQMAELAATAQAQGLDVLVEVHDAAELDRALKLDLPLIGINNRNLHTFEVFLETTLDLLPRIPRDRIVVTESGILTRADVELMKINEVHAFLVGEAFMRADRPGDELQRLFFPGHAASRINSGLDVE</sequence>
<feature type="domain" description="Indole-3-glycerol phosphate synthase" evidence="9">
    <location>
        <begin position="7"/>
        <end position="260"/>
    </location>
</feature>
<evidence type="ECO:0000256" key="7">
    <source>
        <dbReference type="ARBA" id="ARBA00023239"/>
    </source>
</evidence>
<dbReference type="PANTHER" id="PTHR22854">
    <property type="entry name" value="TRYPTOPHAN BIOSYNTHESIS PROTEIN"/>
    <property type="match status" value="1"/>
</dbReference>
<dbReference type="NCBIfam" id="NF001370">
    <property type="entry name" value="PRK00278.1-2"/>
    <property type="match status" value="1"/>
</dbReference>
<evidence type="ECO:0000256" key="3">
    <source>
        <dbReference type="ARBA" id="ARBA00022605"/>
    </source>
</evidence>
<evidence type="ECO:0000256" key="5">
    <source>
        <dbReference type="ARBA" id="ARBA00022822"/>
    </source>
</evidence>
<gene>
    <name evidence="8 10" type="primary">trpC</name>
    <name evidence="10" type="ORF">ACFOMF_17065</name>
</gene>
<dbReference type="EC" id="4.1.1.48" evidence="8"/>
<dbReference type="InterPro" id="IPR011060">
    <property type="entry name" value="RibuloseP-bd_barrel"/>
</dbReference>
<evidence type="ECO:0000313" key="11">
    <source>
        <dbReference type="Proteomes" id="UP001595630"/>
    </source>
</evidence>
<evidence type="ECO:0000256" key="8">
    <source>
        <dbReference type="HAMAP-Rule" id="MF_00134"/>
    </source>
</evidence>
<dbReference type="PROSITE" id="PS00614">
    <property type="entry name" value="IGPS"/>
    <property type="match status" value="1"/>
</dbReference>
<keyword evidence="6 8" id="KW-0057">Aromatic amino acid biosynthesis</keyword>
<keyword evidence="3 8" id="KW-0028">Amino-acid biosynthesis</keyword>
<dbReference type="SUPFAM" id="SSF51366">
    <property type="entry name" value="Ribulose-phoshate binding barrel"/>
    <property type="match status" value="1"/>
</dbReference>
<keyword evidence="5 8" id="KW-0822">Tryptophan biosynthesis</keyword>
<name>A0ABV7TB40_9GAMM</name>
<comment type="similarity">
    <text evidence="8">Belongs to the TrpC family.</text>
</comment>
<evidence type="ECO:0000313" key="10">
    <source>
        <dbReference type="EMBL" id="MFC3609487.1"/>
    </source>
</evidence>
<keyword evidence="7 8" id="KW-0456">Lyase</keyword>
<dbReference type="PANTHER" id="PTHR22854:SF2">
    <property type="entry name" value="INDOLE-3-GLYCEROL-PHOSPHATE SYNTHASE"/>
    <property type="match status" value="1"/>
</dbReference>
<dbReference type="InterPro" id="IPR045186">
    <property type="entry name" value="Indole-3-glycerol_P_synth"/>
</dbReference>
<dbReference type="EMBL" id="JBHRXZ010000027">
    <property type="protein sequence ID" value="MFC3609487.1"/>
    <property type="molecule type" value="Genomic_DNA"/>
</dbReference>
<accession>A0ABV7TB40</accession>
<dbReference type="InterPro" id="IPR013798">
    <property type="entry name" value="Indole-3-glycerol_P_synth_dom"/>
</dbReference>
<proteinExistence type="inferred from homology"/>
<organism evidence="10 11">
    <name type="scientific">Stutzerimonas tarimensis</name>
    <dbReference type="NCBI Taxonomy" id="1507735"/>
    <lineage>
        <taxon>Bacteria</taxon>
        <taxon>Pseudomonadati</taxon>
        <taxon>Pseudomonadota</taxon>
        <taxon>Gammaproteobacteria</taxon>
        <taxon>Pseudomonadales</taxon>
        <taxon>Pseudomonadaceae</taxon>
        <taxon>Stutzerimonas</taxon>
    </lineage>
</organism>
<evidence type="ECO:0000256" key="2">
    <source>
        <dbReference type="ARBA" id="ARBA00004696"/>
    </source>
</evidence>
<dbReference type="NCBIfam" id="NF001377">
    <property type="entry name" value="PRK00278.2-4"/>
    <property type="match status" value="1"/>
</dbReference>
<comment type="caution">
    <text evidence="10">The sequence shown here is derived from an EMBL/GenBank/DDBJ whole genome shotgun (WGS) entry which is preliminary data.</text>
</comment>
<dbReference type="NCBIfam" id="NF001373">
    <property type="entry name" value="PRK00278.1-6"/>
    <property type="match status" value="1"/>
</dbReference>
<evidence type="ECO:0000256" key="4">
    <source>
        <dbReference type="ARBA" id="ARBA00022793"/>
    </source>
</evidence>
<comment type="catalytic activity">
    <reaction evidence="1 8">
        <text>1-(2-carboxyphenylamino)-1-deoxy-D-ribulose 5-phosphate + H(+) = (1S,2R)-1-C-(indol-3-yl)glycerol 3-phosphate + CO2 + H2O</text>
        <dbReference type="Rhea" id="RHEA:23476"/>
        <dbReference type="ChEBI" id="CHEBI:15377"/>
        <dbReference type="ChEBI" id="CHEBI:15378"/>
        <dbReference type="ChEBI" id="CHEBI:16526"/>
        <dbReference type="ChEBI" id="CHEBI:58613"/>
        <dbReference type="ChEBI" id="CHEBI:58866"/>
        <dbReference type="EC" id="4.1.1.48"/>
    </reaction>
</comment>
<protein>
    <recommendedName>
        <fullName evidence="8">Indole-3-glycerol phosphate synthase</fullName>
        <shortName evidence="8">IGPS</shortName>
        <ecNumber evidence="8">4.1.1.48</ecNumber>
    </recommendedName>
</protein>
<dbReference type="Pfam" id="PF00218">
    <property type="entry name" value="IGPS"/>
    <property type="match status" value="1"/>
</dbReference>
<dbReference type="InterPro" id="IPR013785">
    <property type="entry name" value="Aldolase_TIM"/>
</dbReference>
<evidence type="ECO:0000259" key="9">
    <source>
        <dbReference type="Pfam" id="PF00218"/>
    </source>
</evidence>
<dbReference type="GO" id="GO:0004425">
    <property type="term" value="F:indole-3-glycerol-phosphate synthase activity"/>
    <property type="evidence" value="ECO:0007669"/>
    <property type="project" value="UniProtKB-EC"/>
</dbReference>
<comment type="pathway">
    <text evidence="2 8">Amino-acid biosynthesis; L-tryptophan biosynthesis; L-tryptophan from chorismate: step 4/5.</text>
</comment>